<dbReference type="Proteomes" id="UP000029024">
    <property type="component" value="Unassembled WGS sequence"/>
</dbReference>
<accession>A0A087BFJ4</accession>
<dbReference type="RefSeq" id="WP_050494256.1">
    <property type="nucleotide sequence ID" value="NZ_JGZA01000015.1"/>
</dbReference>
<evidence type="ECO:0000313" key="1">
    <source>
        <dbReference type="EMBL" id="KFI69794.1"/>
    </source>
</evidence>
<organism evidence="1 2">
    <name type="scientific">Bifidobacterium longum subsp. suis</name>
    <dbReference type="NCBI Taxonomy" id="1695"/>
    <lineage>
        <taxon>Bacteria</taxon>
        <taxon>Bacillati</taxon>
        <taxon>Actinomycetota</taxon>
        <taxon>Actinomycetes</taxon>
        <taxon>Bifidobacteriales</taxon>
        <taxon>Bifidobacteriaceae</taxon>
        <taxon>Bifidobacterium</taxon>
    </lineage>
</organism>
<dbReference type="EMBL" id="JGZA01000015">
    <property type="protein sequence ID" value="KFI69794.1"/>
    <property type="molecule type" value="Genomic_DNA"/>
</dbReference>
<reference evidence="1 2" key="1">
    <citation type="submission" date="2014-03" db="EMBL/GenBank/DDBJ databases">
        <title>Genomics of Bifidobacteria.</title>
        <authorList>
            <person name="Ventura M."/>
            <person name="Milani C."/>
            <person name="Lugli G.A."/>
        </authorList>
    </citation>
    <scope>NUCLEOTIDE SEQUENCE [LARGE SCALE GENOMIC DNA]</scope>
    <source>
        <strain evidence="1 2">LMG 21814</strain>
    </source>
</reference>
<gene>
    <name evidence="1" type="ORF">BLSS_0095</name>
</gene>
<name>A0A087BFJ4_BIFLN</name>
<protein>
    <submittedName>
        <fullName evidence="1">Uncharacterized protein</fullName>
    </submittedName>
</protein>
<dbReference type="AlphaFoldDB" id="A0A087BFJ4"/>
<sequence>MSSEKPFWEGKTCKEMAGLHIKVTFKNGDVATGVADKNGDIKSAYVLTLGMGDDLFVPKADIESIELVDDPEYERIDDIHDVCTGDIFVATNGNRFSVVAVDDDDETDCTLAVMVQAEIPDFHDWMFNSSFAYALRRKPKLPNHDGLWLDKDDAIWQVCDHQAVPVYDDADEWGFQREIFLVSQLVQHAPFRPAKAVEA</sequence>
<proteinExistence type="predicted"/>
<comment type="caution">
    <text evidence="1">The sequence shown here is derived from an EMBL/GenBank/DDBJ whole genome shotgun (WGS) entry which is preliminary data.</text>
</comment>
<evidence type="ECO:0000313" key="2">
    <source>
        <dbReference type="Proteomes" id="UP000029024"/>
    </source>
</evidence>